<evidence type="ECO:0000313" key="12">
    <source>
        <dbReference type="EMBL" id="CEJ60817.1"/>
    </source>
</evidence>
<dbReference type="SUPFAM" id="SSF48179">
    <property type="entry name" value="6-phosphogluconate dehydrogenase C-terminal domain-like"/>
    <property type="match status" value="1"/>
</dbReference>
<dbReference type="SUPFAM" id="SSF51735">
    <property type="entry name" value="NAD(P)-binding Rossmann-fold domains"/>
    <property type="match status" value="1"/>
</dbReference>
<evidence type="ECO:0000256" key="2">
    <source>
        <dbReference type="ARBA" id="ARBA00005525"/>
    </source>
</evidence>
<comment type="catalytic activity">
    <reaction evidence="8">
        <text>L-proline + NADP(+) = (S)-1-pyrroline-5-carboxylate + NADPH + 2 H(+)</text>
        <dbReference type="Rhea" id="RHEA:14109"/>
        <dbReference type="ChEBI" id="CHEBI:15378"/>
        <dbReference type="ChEBI" id="CHEBI:17388"/>
        <dbReference type="ChEBI" id="CHEBI:57783"/>
        <dbReference type="ChEBI" id="CHEBI:58349"/>
        <dbReference type="ChEBI" id="CHEBI:60039"/>
        <dbReference type="EC" id="1.5.1.2"/>
    </reaction>
</comment>
<evidence type="ECO:0000313" key="13">
    <source>
        <dbReference type="Proteomes" id="UP000042958"/>
    </source>
</evidence>
<reference evidence="13" key="1">
    <citation type="journal article" date="2015" name="Genome Announc.">
        <title>Draft genome sequence of the fungus Penicillium brasilianum MG11.</title>
        <authorList>
            <person name="Horn F."/>
            <person name="Linde J."/>
            <person name="Mattern D.J."/>
            <person name="Walther G."/>
            <person name="Guthke R."/>
            <person name="Brakhage A.A."/>
            <person name="Valiante V."/>
        </authorList>
    </citation>
    <scope>NUCLEOTIDE SEQUENCE [LARGE SCALE GENOMIC DNA]</scope>
    <source>
        <strain evidence="13">MG11</strain>
    </source>
</reference>
<evidence type="ECO:0000256" key="7">
    <source>
        <dbReference type="ARBA" id="ARBA00023002"/>
    </source>
</evidence>
<keyword evidence="7 8" id="KW-0560">Oxidoreductase</keyword>
<feature type="compositionally biased region" description="Polar residues" evidence="9">
    <location>
        <begin position="90"/>
        <end position="108"/>
    </location>
</feature>
<evidence type="ECO:0000256" key="9">
    <source>
        <dbReference type="SAM" id="MobiDB-lite"/>
    </source>
</evidence>
<dbReference type="Gene3D" id="1.10.3730.10">
    <property type="entry name" value="ProC C-terminal domain-like"/>
    <property type="match status" value="1"/>
</dbReference>
<dbReference type="PROSITE" id="PS00521">
    <property type="entry name" value="P5CR"/>
    <property type="match status" value="1"/>
</dbReference>
<keyword evidence="4 8" id="KW-0028">Amino-acid biosynthesis</keyword>
<evidence type="ECO:0000256" key="3">
    <source>
        <dbReference type="ARBA" id="ARBA00022490"/>
    </source>
</evidence>
<dbReference type="HAMAP" id="MF_01925">
    <property type="entry name" value="P5C_reductase"/>
    <property type="match status" value="1"/>
</dbReference>
<evidence type="ECO:0000256" key="6">
    <source>
        <dbReference type="ARBA" id="ARBA00022857"/>
    </source>
</evidence>
<dbReference type="STRING" id="104259.A0A0F7U0K3"/>
<evidence type="ECO:0000256" key="5">
    <source>
        <dbReference type="ARBA" id="ARBA00022650"/>
    </source>
</evidence>
<dbReference type="InterPro" id="IPR028939">
    <property type="entry name" value="P5C_Rdtase_cat_N"/>
</dbReference>
<name>A0A0F7U0K3_PENBI</name>
<dbReference type="InterPro" id="IPR036291">
    <property type="entry name" value="NAD(P)-bd_dom_sf"/>
</dbReference>
<dbReference type="InterPro" id="IPR029036">
    <property type="entry name" value="P5CR_dimer"/>
</dbReference>
<dbReference type="GO" id="GO:0004735">
    <property type="term" value="F:pyrroline-5-carboxylate reductase activity"/>
    <property type="evidence" value="ECO:0007669"/>
    <property type="project" value="UniProtKB-EC"/>
</dbReference>
<dbReference type="FunFam" id="1.10.3730.10:FF:000001">
    <property type="entry name" value="Pyrroline-5-carboxylate reductase"/>
    <property type="match status" value="1"/>
</dbReference>
<keyword evidence="5 8" id="KW-0641">Proline biosynthesis</keyword>
<sequence>MSQRLAKEISINTRERWAELTQKSLSLVNSQKPAIENRLALSCVYSIAIQSTEQHQRSDLGRSALFQFAPPTISSFKVGVYRDIRETTDNHQNTTKPTKIQSSPPKYNQAHQNTIKPIIIPSLQESKIAFIGGGNMASAIIGGLVSKGVNKQNIYVSEPWDVNRDKLAAVGVRTTTANSEAGADADIVIIAVKPQVTKAVCEELGASWTQRQTLPVVVSIAAGITLNSLQEWSRTSDGRSAHVVRVMPNTPALVSEGASGAFASADVTPAEKDLVNSLLSSVSKATEWVDKEELLDVVTGLSGSGPAYFFALVEHMIASATSLGLSQEQATRLATQTCLGAGKMLVESSDEPGQLRKNVTSPNGTTYAALQTFEALGLKETVDKAVKAAASRAAELGNTLAK</sequence>
<evidence type="ECO:0000256" key="1">
    <source>
        <dbReference type="ARBA" id="ARBA00005205"/>
    </source>
</evidence>
<dbReference type="Gene3D" id="3.40.50.720">
    <property type="entry name" value="NAD(P)-binding Rossmann-like Domain"/>
    <property type="match status" value="1"/>
</dbReference>
<dbReference type="InterPro" id="IPR053790">
    <property type="entry name" value="P5CR-like_CS"/>
</dbReference>
<evidence type="ECO:0000256" key="4">
    <source>
        <dbReference type="ARBA" id="ARBA00022605"/>
    </source>
</evidence>
<dbReference type="AlphaFoldDB" id="A0A0F7U0K3"/>
<comment type="pathway">
    <text evidence="1 8">Amino-acid biosynthesis; L-proline biosynthesis; L-proline from L-glutamate 5-semialdehyde: step 1/1.</text>
</comment>
<feature type="domain" description="Pyrroline-5-carboxylate reductase catalytic N-terminal" evidence="10">
    <location>
        <begin position="127"/>
        <end position="223"/>
    </location>
</feature>
<feature type="region of interest" description="Disordered" evidence="9">
    <location>
        <begin position="87"/>
        <end position="108"/>
    </location>
</feature>
<dbReference type="Pfam" id="PF03807">
    <property type="entry name" value="F420_oxidored"/>
    <property type="match status" value="1"/>
</dbReference>
<feature type="domain" description="Pyrroline-5-carboxylate reductase dimerisation" evidence="11">
    <location>
        <begin position="292"/>
        <end position="396"/>
    </location>
</feature>
<dbReference type="PANTHER" id="PTHR11645:SF0">
    <property type="entry name" value="PYRROLINE-5-CARBOXYLATE REDUCTASE 3"/>
    <property type="match status" value="1"/>
</dbReference>
<accession>A0A0F7U0K3</accession>
<evidence type="ECO:0000256" key="8">
    <source>
        <dbReference type="RuleBase" id="RU003903"/>
    </source>
</evidence>
<dbReference type="OrthoDB" id="10263291at2759"/>
<protein>
    <recommendedName>
        <fullName evidence="8">Pyrroline-5-carboxylate reductase</fullName>
        <ecNumber evidence="8">1.5.1.2</ecNumber>
    </recommendedName>
</protein>
<comment type="similarity">
    <text evidence="2 8">Belongs to the pyrroline-5-carboxylate reductase family.</text>
</comment>
<evidence type="ECO:0000259" key="10">
    <source>
        <dbReference type="Pfam" id="PF03807"/>
    </source>
</evidence>
<dbReference type="EMBL" id="CDHK01000009">
    <property type="protein sequence ID" value="CEJ60817.1"/>
    <property type="molecule type" value="Genomic_DNA"/>
</dbReference>
<dbReference type="PANTHER" id="PTHR11645">
    <property type="entry name" value="PYRROLINE-5-CARBOXYLATE REDUCTASE"/>
    <property type="match status" value="1"/>
</dbReference>
<keyword evidence="6 8" id="KW-0521">NADP</keyword>
<dbReference type="InterPro" id="IPR008927">
    <property type="entry name" value="6-PGluconate_DH-like_C_sf"/>
</dbReference>
<gene>
    <name evidence="12" type="ORF">PMG11_09374</name>
</gene>
<dbReference type="Proteomes" id="UP000042958">
    <property type="component" value="Unassembled WGS sequence"/>
</dbReference>
<dbReference type="InterPro" id="IPR000304">
    <property type="entry name" value="Pyrroline-COOH_reductase"/>
</dbReference>
<dbReference type="GO" id="GO:0055129">
    <property type="term" value="P:L-proline biosynthetic process"/>
    <property type="evidence" value="ECO:0007669"/>
    <property type="project" value="UniProtKB-UniPathway"/>
</dbReference>
<dbReference type="Pfam" id="PF14748">
    <property type="entry name" value="P5CR_dimer"/>
    <property type="match status" value="1"/>
</dbReference>
<proteinExistence type="inferred from homology"/>
<dbReference type="FunFam" id="3.40.50.720:FF:000105">
    <property type="entry name" value="Pyrroline-5-carboxylate reductase"/>
    <property type="match status" value="1"/>
</dbReference>
<evidence type="ECO:0000259" key="11">
    <source>
        <dbReference type="Pfam" id="PF14748"/>
    </source>
</evidence>
<organism evidence="12 13">
    <name type="scientific">Penicillium brasilianum</name>
    <dbReference type="NCBI Taxonomy" id="104259"/>
    <lineage>
        <taxon>Eukaryota</taxon>
        <taxon>Fungi</taxon>
        <taxon>Dikarya</taxon>
        <taxon>Ascomycota</taxon>
        <taxon>Pezizomycotina</taxon>
        <taxon>Eurotiomycetes</taxon>
        <taxon>Eurotiomycetidae</taxon>
        <taxon>Eurotiales</taxon>
        <taxon>Aspergillaceae</taxon>
        <taxon>Penicillium</taxon>
    </lineage>
</organism>
<dbReference type="NCBIfam" id="TIGR00112">
    <property type="entry name" value="proC"/>
    <property type="match status" value="1"/>
</dbReference>
<keyword evidence="13" id="KW-1185">Reference proteome</keyword>
<dbReference type="EC" id="1.5.1.2" evidence="8"/>
<dbReference type="UniPathway" id="UPA00098">
    <property type="reaction ID" value="UER00361"/>
</dbReference>
<keyword evidence="3" id="KW-0963">Cytoplasm</keyword>